<dbReference type="Proteomes" id="UP001179280">
    <property type="component" value="Unassembled WGS sequence"/>
</dbReference>
<organism evidence="2 3">
    <name type="scientific">Shouchella xiaoxiensis</name>
    <dbReference type="NCBI Taxonomy" id="766895"/>
    <lineage>
        <taxon>Bacteria</taxon>
        <taxon>Bacillati</taxon>
        <taxon>Bacillota</taxon>
        <taxon>Bacilli</taxon>
        <taxon>Bacillales</taxon>
        <taxon>Bacillaceae</taxon>
        <taxon>Shouchella</taxon>
    </lineage>
</organism>
<sequence length="82" mass="9391">MKRLIHTWPYFCFLSIIALLAGLTFESIWLDILFAFASVLFFFLLSLEVIWSGKKRGVLIITSVLIPVLLFAGVRNVLLLFN</sequence>
<evidence type="ECO:0000256" key="1">
    <source>
        <dbReference type="SAM" id="Phobius"/>
    </source>
</evidence>
<feature type="transmembrane region" description="Helical" evidence="1">
    <location>
        <begin position="58"/>
        <end position="81"/>
    </location>
</feature>
<keyword evidence="1" id="KW-0472">Membrane</keyword>
<evidence type="ECO:0000313" key="2">
    <source>
        <dbReference type="EMBL" id="MBM7840698.1"/>
    </source>
</evidence>
<name>A0ABS2SYU2_9BACI</name>
<keyword evidence="1" id="KW-0812">Transmembrane</keyword>
<keyword evidence="1" id="KW-1133">Transmembrane helix</keyword>
<comment type="caution">
    <text evidence="2">The sequence shown here is derived from an EMBL/GenBank/DDBJ whole genome shotgun (WGS) entry which is preliminary data.</text>
</comment>
<keyword evidence="3" id="KW-1185">Reference proteome</keyword>
<reference evidence="2" key="1">
    <citation type="submission" date="2021-01" db="EMBL/GenBank/DDBJ databases">
        <title>Genomic Encyclopedia of Type Strains, Phase IV (KMG-IV): sequencing the most valuable type-strain genomes for metagenomic binning, comparative biology and taxonomic classification.</title>
        <authorList>
            <person name="Goeker M."/>
        </authorList>
    </citation>
    <scope>NUCLEOTIDE SEQUENCE</scope>
    <source>
        <strain evidence="2">DSM 21943</strain>
    </source>
</reference>
<feature type="transmembrane region" description="Helical" evidence="1">
    <location>
        <begin position="7"/>
        <end position="26"/>
    </location>
</feature>
<evidence type="ECO:0000313" key="3">
    <source>
        <dbReference type="Proteomes" id="UP001179280"/>
    </source>
</evidence>
<dbReference type="RefSeq" id="WP_204468445.1">
    <property type="nucleotide sequence ID" value="NZ_JAFBCV010000016.1"/>
</dbReference>
<feature type="transmembrane region" description="Helical" evidence="1">
    <location>
        <begin position="32"/>
        <end position="51"/>
    </location>
</feature>
<protein>
    <submittedName>
        <fullName evidence="2">Uncharacterized protein</fullName>
    </submittedName>
</protein>
<accession>A0ABS2SYU2</accession>
<gene>
    <name evidence="2" type="ORF">JOC54_003991</name>
</gene>
<proteinExistence type="predicted"/>
<dbReference type="EMBL" id="JAFBCV010000016">
    <property type="protein sequence ID" value="MBM7840698.1"/>
    <property type="molecule type" value="Genomic_DNA"/>
</dbReference>